<organism evidence="1 2">
    <name type="scientific">Microbacterium deminutum</name>
    <dbReference type="NCBI Taxonomy" id="344164"/>
    <lineage>
        <taxon>Bacteria</taxon>
        <taxon>Bacillati</taxon>
        <taxon>Actinomycetota</taxon>
        <taxon>Actinomycetes</taxon>
        <taxon>Micrococcales</taxon>
        <taxon>Microbacteriaceae</taxon>
        <taxon>Microbacterium</taxon>
    </lineage>
</organism>
<evidence type="ECO:0000313" key="2">
    <source>
        <dbReference type="Proteomes" id="UP001499933"/>
    </source>
</evidence>
<evidence type="ECO:0008006" key="3">
    <source>
        <dbReference type="Google" id="ProtNLM"/>
    </source>
</evidence>
<gene>
    <name evidence="1" type="ORF">GCM10009776_29630</name>
</gene>
<dbReference type="RefSeq" id="WP_344096002.1">
    <property type="nucleotide sequence ID" value="NZ_BAAAOG010000007.1"/>
</dbReference>
<name>A0ABP5CJG2_9MICO</name>
<comment type="caution">
    <text evidence="1">The sequence shown here is derived from an EMBL/GenBank/DDBJ whole genome shotgun (WGS) entry which is preliminary data.</text>
</comment>
<proteinExistence type="predicted"/>
<protein>
    <recommendedName>
        <fullName evidence="3">DUF4012 domain-containing protein</fullName>
    </recommendedName>
</protein>
<dbReference type="InterPro" id="IPR025101">
    <property type="entry name" value="DUF4012"/>
</dbReference>
<dbReference type="Pfam" id="PF13196">
    <property type="entry name" value="DUF4012"/>
    <property type="match status" value="1"/>
</dbReference>
<evidence type="ECO:0000313" key="1">
    <source>
        <dbReference type="EMBL" id="GAA1964901.1"/>
    </source>
</evidence>
<dbReference type="Proteomes" id="UP001499933">
    <property type="component" value="Unassembled WGS sequence"/>
</dbReference>
<sequence length="578" mass="60614">MLWLSLGVLGLLVVCAVAWIGIRALMLRTELDAAVRNATELRGQLEASDLGGAQRSAGGLAEHARVAAELTGDPIWHIAEVIPAVGPNLTAARVVSSELDHLSRAAITPTLAMATDLASLRFKGGLDLDALTRAATRLHRSLAVVADAHRAVGSLDAGALVGPLRDGVDRLEESLTRVEPLIRDAALAAGTLPTVLGSDGPRSILVMVQNGAELRTAGGLTGTFAEIRADHGRLQIVDQASSSDFPWLEKPIIALPASVSSMLNDAVGRYVMNISSPSDFTESAQLASAWWSMRTGHTPDTIVSVDIRVLGAVLAVIGPVDVKDWGELTTDNLVQRILVDPYRSLDSWSQDVVFRRAVDAVFARALQTTFDPSALVARLSGPISEGRVSIWSADPEVESVVADGAFAGTLARQKQVGDDAFAVYLNDVTGAKMDTYLDVNIASGVAECRADGLRDITIGVTLTNTAPGDAGSIYPVSVTGGGLWGVAPGNIGTLVGVSAPPGTFIGGVTRAGEHVRSISTDVDDYPLTQTRVELAPGQSATVEFHFVAAHAGDVTPRILHTPLIDDPEVTQSSPARCR</sequence>
<accession>A0ABP5CJG2</accession>
<dbReference type="EMBL" id="BAAAOG010000007">
    <property type="protein sequence ID" value="GAA1964901.1"/>
    <property type="molecule type" value="Genomic_DNA"/>
</dbReference>
<keyword evidence="2" id="KW-1185">Reference proteome</keyword>
<reference evidence="2" key="1">
    <citation type="journal article" date="2019" name="Int. J. Syst. Evol. Microbiol.">
        <title>The Global Catalogue of Microorganisms (GCM) 10K type strain sequencing project: providing services to taxonomists for standard genome sequencing and annotation.</title>
        <authorList>
            <consortium name="The Broad Institute Genomics Platform"/>
            <consortium name="The Broad Institute Genome Sequencing Center for Infectious Disease"/>
            <person name="Wu L."/>
            <person name="Ma J."/>
        </authorList>
    </citation>
    <scope>NUCLEOTIDE SEQUENCE [LARGE SCALE GENOMIC DNA]</scope>
    <source>
        <strain evidence="2">JCM 14901</strain>
    </source>
</reference>